<feature type="region of interest" description="Disordered" evidence="4">
    <location>
        <begin position="146"/>
        <end position="187"/>
    </location>
</feature>
<gene>
    <name evidence="6" type="ORF">FJT64_018283</name>
</gene>
<dbReference type="InterPro" id="IPR037781">
    <property type="entry name" value="SKAP_fam"/>
</dbReference>
<evidence type="ECO:0000313" key="7">
    <source>
        <dbReference type="Proteomes" id="UP000440578"/>
    </source>
</evidence>
<reference evidence="6 7" key="1">
    <citation type="submission" date="2019-07" db="EMBL/GenBank/DDBJ databases">
        <title>Draft genome assembly of a fouling barnacle, Amphibalanus amphitrite (Darwin, 1854): The first reference genome for Thecostraca.</title>
        <authorList>
            <person name="Kim W."/>
        </authorList>
    </citation>
    <scope>NUCLEOTIDE SEQUENCE [LARGE SCALE GENOMIC DNA]</scope>
    <source>
        <strain evidence="6">SNU_AA5</strain>
        <tissue evidence="6">Soma without cirri and trophi</tissue>
    </source>
</reference>
<protein>
    <recommendedName>
        <fullName evidence="5">PH domain-containing protein</fullName>
    </recommendedName>
</protein>
<dbReference type="OrthoDB" id="243840at2759"/>
<feature type="compositionally biased region" description="Low complexity" evidence="4">
    <location>
        <begin position="664"/>
        <end position="675"/>
    </location>
</feature>
<feature type="region of interest" description="Disordered" evidence="4">
    <location>
        <begin position="381"/>
        <end position="400"/>
    </location>
</feature>
<keyword evidence="2" id="KW-0963">Cytoplasm</keyword>
<evidence type="ECO:0000256" key="1">
    <source>
        <dbReference type="ARBA" id="ARBA00004496"/>
    </source>
</evidence>
<dbReference type="SMART" id="SM00233">
    <property type="entry name" value="PH"/>
    <property type="match status" value="1"/>
</dbReference>
<accession>A0A6A4X8Y9</accession>
<feature type="compositionally biased region" description="Pro residues" evidence="4">
    <location>
        <begin position="416"/>
        <end position="433"/>
    </location>
</feature>
<feature type="compositionally biased region" description="Basic and acidic residues" evidence="4">
    <location>
        <begin position="298"/>
        <end position="307"/>
    </location>
</feature>
<evidence type="ECO:0000256" key="3">
    <source>
        <dbReference type="ARBA" id="ARBA00022553"/>
    </source>
</evidence>
<evidence type="ECO:0000256" key="2">
    <source>
        <dbReference type="ARBA" id="ARBA00022490"/>
    </source>
</evidence>
<dbReference type="PROSITE" id="PS50003">
    <property type="entry name" value="PH_DOMAIN"/>
    <property type="match status" value="1"/>
</dbReference>
<feature type="compositionally biased region" description="Pro residues" evidence="4">
    <location>
        <begin position="503"/>
        <end position="516"/>
    </location>
</feature>
<dbReference type="EMBL" id="VIIS01000289">
    <property type="protein sequence ID" value="KAF0310802.1"/>
    <property type="molecule type" value="Genomic_DNA"/>
</dbReference>
<evidence type="ECO:0000313" key="6">
    <source>
        <dbReference type="EMBL" id="KAF0310802.1"/>
    </source>
</evidence>
<dbReference type="GO" id="GO:0005737">
    <property type="term" value="C:cytoplasm"/>
    <property type="evidence" value="ECO:0007669"/>
    <property type="project" value="UniProtKB-SubCell"/>
</dbReference>
<feature type="compositionally biased region" description="Low complexity" evidence="4">
    <location>
        <begin position="613"/>
        <end position="648"/>
    </location>
</feature>
<keyword evidence="3" id="KW-0597">Phosphoprotein</keyword>
<dbReference type="GO" id="GO:0005886">
    <property type="term" value="C:plasma membrane"/>
    <property type="evidence" value="ECO:0007669"/>
    <property type="project" value="TreeGrafter"/>
</dbReference>
<name>A0A6A4X8Y9_AMPAM</name>
<feature type="compositionally biased region" description="Low complexity" evidence="4">
    <location>
        <begin position="166"/>
        <end position="184"/>
    </location>
</feature>
<comment type="subcellular location">
    <subcellularLocation>
        <location evidence="1">Cytoplasm</location>
    </subcellularLocation>
</comment>
<feature type="region of interest" description="Disordered" evidence="4">
    <location>
        <begin position="409"/>
        <end position="711"/>
    </location>
</feature>
<keyword evidence="7" id="KW-1185">Reference proteome</keyword>
<dbReference type="Pfam" id="PF00169">
    <property type="entry name" value="PH"/>
    <property type="match status" value="1"/>
</dbReference>
<feature type="compositionally biased region" description="Basic and acidic residues" evidence="4">
    <location>
        <begin position="596"/>
        <end position="606"/>
    </location>
</feature>
<dbReference type="SUPFAM" id="SSF50729">
    <property type="entry name" value="PH domain-like"/>
    <property type="match status" value="1"/>
</dbReference>
<dbReference type="AlphaFoldDB" id="A0A6A4X8Y9"/>
<evidence type="ECO:0000259" key="5">
    <source>
        <dbReference type="PROSITE" id="PS50003"/>
    </source>
</evidence>
<dbReference type="Gene3D" id="2.30.29.30">
    <property type="entry name" value="Pleckstrin-homology domain (PH domain)/Phosphotyrosine-binding domain (PTB)"/>
    <property type="match status" value="1"/>
</dbReference>
<organism evidence="6 7">
    <name type="scientific">Amphibalanus amphitrite</name>
    <name type="common">Striped barnacle</name>
    <name type="synonym">Balanus amphitrite</name>
    <dbReference type="NCBI Taxonomy" id="1232801"/>
    <lineage>
        <taxon>Eukaryota</taxon>
        <taxon>Metazoa</taxon>
        <taxon>Ecdysozoa</taxon>
        <taxon>Arthropoda</taxon>
        <taxon>Crustacea</taxon>
        <taxon>Multicrustacea</taxon>
        <taxon>Cirripedia</taxon>
        <taxon>Thoracica</taxon>
        <taxon>Thoracicalcarea</taxon>
        <taxon>Balanomorpha</taxon>
        <taxon>Balanoidea</taxon>
        <taxon>Balanidae</taxon>
        <taxon>Amphibalaninae</taxon>
        <taxon>Amphibalanus</taxon>
    </lineage>
</organism>
<feature type="region of interest" description="Disordered" evidence="4">
    <location>
        <begin position="298"/>
        <end position="321"/>
    </location>
</feature>
<dbReference type="InterPro" id="IPR011993">
    <property type="entry name" value="PH-like_dom_sf"/>
</dbReference>
<feature type="domain" description="PH" evidence="5">
    <location>
        <begin position="192"/>
        <end position="297"/>
    </location>
</feature>
<proteinExistence type="predicted"/>
<feature type="region of interest" description="Disordered" evidence="4">
    <location>
        <begin position="89"/>
        <end position="118"/>
    </location>
</feature>
<feature type="compositionally biased region" description="Low complexity" evidence="4">
    <location>
        <begin position="585"/>
        <end position="595"/>
    </location>
</feature>
<sequence length="845" mass="88851">MEVAVRNFVGDVSRFLDASLSADGWGSSCEARCRYQLQQLRTQLQLLVVRYPILGPAGTGADDATYDDTASADLEYDDAGGQGETIQEAYYDDTGGGDGGDTYDLPSEAQEEYDELGPAAVPAAQDSAERAEAYLPMGGKAARMLGLPEGQPAPSVSLEAPAPDPEVVSIQSQTSQESSAAEQVPAARVSSSARRWGRLQLRQEAKLWLSSNYKAFWAGLTEGWLYLYRNETDAAQKRSICLSGYEVRQPPPGAEVDAKKRPLCFELVKPGGKTHQLLALTPKDARQWMAALELEGVRAGKSEREPAAEPAQRLAPPAPGPDPMLSAAAVSAAAAATVALKRQQQSHSPPVSPVEEDLYYEPEQGHEAVEEDEIYEDISWPSAGRPQATDAALPTGGPAVEVEEDEIYDTVGSPSGMPPEPDWLAPVLPPPPLRSTLGRTRALPALPSETTAAPRSPPPPPLPDRAPLAPPGQPPPPPPPGQPPPPPPQRDGRGRAGSVPAVPTLPPQLPPPPLPQRVPDTARVPSPAADVIEEELYDELGDTSVHPALAPPSDPFYNVLESEYLQPPCHPSPLPVKTPEEAPDEGYGNSSGGSENDCHPPQESHYKTLPKQVRPFRPPGTTTPETPTVENGNTQPPQPPSTTTDGPTRPTKLPLGSRPRAGTAGAVSGSGSVADVIRRLNRQSTGDDEPAPSAGRPGPRPTNIPVSAELARKQALIAGGVRALSPVGRPAAPPAKPAGSPAKPAVLAPKPTAAAGKPKPKPALPVRQDARSAGYGRTGAGGESRPGPGLVPNKSGVYKTLQRMSDSESRPAGRPAQGADGIHAAPSSPEEDEVYAEIDDDSWRT</sequence>
<feature type="region of interest" description="Disordered" evidence="4">
    <location>
        <begin position="723"/>
        <end position="845"/>
    </location>
</feature>
<evidence type="ECO:0000256" key="4">
    <source>
        <dbReference type="SAM" id="MobiDB-lite"/>
    </source>
</evidence>
<comment type="caution">
    <text evidence="6">The sequence shown here is derived from an EMBL/GenBank/DDBJ whole genome shotgun (WGS) entry which is preliminary data.</text>
</comment>
<feature type="compositionally biased region" description="Low complexity" evidence="4">
    <location>
        <begin position="737"/>
        <end position="757"/>
    </location>
</feature>
<feature type="compositionally biased region" description="Acidic residues" evidence="4">
    <location>
        <begin position="829"/>
        <end position="845"/>
    </location>
</feature>
<dbReference type="PANTHER" id="PTHR15129:SF0">
    <property type="entry name" value="SH3 DOMAIN-CONTAINING PROTEIN"/>
    <property type="match status" value="1"/>
</dbReference>
<feature type="compositionally biased region" description="Acidic residues" evidence="4">
    <location>
        <begin position="531"/>
        <end position="541"/>
    </location>
</feature>
<dbReference type="Proteomes" id="UP000440578">
    <property type="component" value="Unassembled WGS sequence"/>
</dbReference>
<dbReference type="PANTHER" id="PTHR15129">
    <property type="entry name" value="SRC-ASSOCIATED ADAPTOR PROTEIN"/>
    <property type="match status" value="1"/>
</dbReference>
<feature type="compositionally biased region" description="Pro residues" evidence="4">
    <location>
        <begin position="455"/>
        <end position="489"/>
    </location>
</feature>
<dbReference type="InterPro" id="IPR001849">
    <property type="entry name" value="PH_domain"/>
</dbReference>